<dbReference type="Proteomes" id="UP000314294">
    <property type="component" value="Unassembled WGS sequence"/>
</dbReference>
<proteinExistence type="predicted"/>
<evidence type="ECO:0000313" key="1">
    <source>
        <dbReference type="EMBL" id="TNN42644.1"/>
    </source>
</evidence>
<dbReference type="AlphaFoldDB" id="A0A4Z2FPF1"/>
<reference evidence="1 2" key="1">
    <citation type="submission" date="2019-03" db="EMBL/GenBank/DDBJ databases">
        <title>First draft genome of Liparis tanakae, snailfish: a comprehensive survey of snailfish specific genes.</title>
        <authorList>
            <person name="Kim W."/>
            <person name="Song I."/>
            <person name="Jeong J.-H."/>
            <person name="Kim D."/>
            <person name="Kim S."/>
            <person name="Ryu S."/>
            <person name="Song J.Y."/>
            <person name="Lee S.K."/>
        </authorList>
    </citation>
    <scope>NUCLEOTIDE SEQUENCE [LARGE SCALE GENOMIC DNA]</scope>
    <source>
        <tissue evidence="1">Muscle</tissue>
    </source>
</reference>
<sequence length="62" mass="6658">MPHPLGSSRSHPAPQEVMSCPTCLPGWWTSRTGTRPCGGTCASGDNEVDYVFERRESAVAGH</sequence>
<keyword evidence="2" id="KW-1185">Reference proteome</keyword>
<name>A0A4Z2FPF1_9TELE</name>
<comment type="caution">
    <text evidence="1">The sequence shown here is derived from an EMBL/GenBank/DDBJ whole genome shotgun (WGS) entry which is preliminary data.</text>
</comment>
<dbReference type="EMBL" id="SRLO01001022">
    <property type="protein sequence ID" value="TNN42644.1"/>
    <property type="molecule type" value="Genomic_DNA"/>
</dbReference>
<organism evidence="1 2">
    <name type="scientific">Liparis tanakae</name>
    <name type="common">Tanaka's snailfish</name>
    <dbReference type="NCBI Taxonomy" id="230148"/>
    <lineage>
        <taxon>Eukaryota</taxon>
        <taxon>Metazoa</taxon>
        <taxon>Chordata</taxon>
        <taxon>Craniata</taxon>
        <taxon>Vertebrata</taxon>
        <taxon>Euteleostomi</taxon>
        <taxon>Actinopterygii</taxon>
        <taxon>Neopterygii</taxon>
        <taxon>Teleostei</taxon>
        <taxon>Neoteleostei</taxon>
        <taxon>Acanthomorphata</taxon>
        <taxon>Eupercaria</taxon>
        <taxon>Perciformes</taxon>
        <taxon>Cottioidei</taxon>
        <taxon>Cottales</taxon>
        <taxon>Liparidae</taxon>
        <taxon>Liparis</taxon>
    </lineage>
</organism>
<evidence type="ECO:0000313" key="2">
    <source>
        <dbReference type="Proteomes" id="UP000314294"/>
    </source>
</evidence>
<gene>
    <name evidence="1" type="ORF">EYF80_047170</name>
</gene>
<accession>A0A4Z2FPF1</accession>
<protein>
    <submittedName>
        <fullName evidence="1">Uncharacterized protein</fullName>
    </submittedName>
</protein>